<dbReference type="InterPro" id="IPR006762">
    <property type="entry name" value="Gtr1_RagA"/>
</dbReference>
<accession>A0AA36DQV6</accession>
<sequence>MSLHNEFSKNIIGVHKILKSCLVHKRKYKQQSSFREERSRSVIPRVAAKLEEIAYKVMLFERATFLVIAHAEVTKHRDMHRFEKVSNIIKQFKLSCSKMGSQFEYMHVRNSHFAAFIDAFTPNTFIMVVLADGNNPDKNICEFVMRDSIVVRVF</sequence>
<dbReference type="PANTHER" id="PTHR11259">
    <property type="entry name" value="RAS-RELATED GTP BINDING RAG/GTR YEAST"/>
    <property type="match status" value="1"/>
</dbReference>
<evidence type="ECO:0000313" key="4">
    <source>
        <dbReference type="EMBL" id="CAJ0591691.1"/>
    </source>
</evidence>
<dbReference type="GO" id="GO:0005634">
    <property type="term" value="C:nucleus"/>
    <property type="evidence" value="ECO:0007669"/>
    <property type="project" value="TreeGrafter"/>
</dbReference>
<dbReference type="GO" id="GO:0010507">
    <property type="term" value="P:negative regulation of autophagy"/>
    <property type="evidence" value="ECO:0007669"/>
    <property type="project" value="TreeGrafter"/>
</dbReference>
<dbReference type="Gene3D" id="3.30.450.190">
    <property type="match status" value="1"/>
</dbReference>
<comment type="caution">
    <text evidence="4">The sequence shown here is derived from an EMBL/GenBank/DDBJ whole genome shotgun (WGS) entry which is preliminary data.</text>
</comment>
<dbReference type="Proteomes" id="UP001176961">
    <property type="component" value="Unassembled WGS sequence"/>
</dbReference>
<evidence type="ECO:0000256" key="3">
    <source>
        <dbReference type="RuleBase" id="RU367014"/>
    </source>
</evidence>
<dbReference type="EMBL" id="CATQJL010000001">
    <property type="protein sequence ID" value="CAJ0591691.1"/>
    <property type="molecule type" value="Genomic_DNA"/>
</dbReference>
<gene>
    <name evidence="4" type="ORF">CYNAS_LOCUS3674</name>
</gene>
<keyword evidence="1 3" id="KW-0547">Nucleotide-binding</keyword>
<comment type="similarity">
    <text evidence="3">Belongs to the GTR/RAG GTP-binding protein family.</text>
</comment>
<organism evidence="4 5">
    <name type="scientific">Cylicocyclus nassatus</name>
    <name type="common">Nematode worm</name>
    <dbReference type="NCBI Taxonomy" id="53992"/>
    <lineage>
        <taxon>Eukaryota</taxon>
        <taxon>Metazoa</taxon>
        <taxon>Ecdysozoa</taxon>
        <taxon>Nematoda</taxon>
        <taxon>Chromadorea</taxon>
        <taxon>Rhabditida</taxon>
        <taxon>Rhabditina</taxon>
        <taxon>Rhabditomorpha</taxon>
        <taxon>Strongyloidea</taxon>
        <taxon>Strongylidae</taxon>
        <taxon>Cylicocyclus</taxon>
    </lineage>
</organism>
<dbReference type="GO" id="GO:0005525">
    <property type="term" value="F:GTP binding"/>
    <property type="evidence" value="ECO:0007669"/>
    <property type="project" value="UniProtKB-UniRule"/>
</dbReference>
<dbReference type="GO" id="GO:1904263">
    <property type="term" value="P:positive regulation of TORC1 signaling"/>
    <property type="evidence" value="ECO:0007669"/>
    <property type="project" value="TreeGrafter"/>
</dbReference>
<dbReference type="GO" id="GO:1990131">
    <property type="term" value="C:Gtr1-Gtr2 GTPase complex"/>
    <property type="evidence" value="ECO:0007669"/>
    <property type="project" value="TreeGrafter"/>
</dbReference>
<evidence type="ECO:0000256" key="2">
    <source>
        <dbReference type="ARBA" id="ARBA00023134"/>
    </source>
</evidence>
<keyword evidence="5" id="KW-1185">Reference proteome</keyword>
<protein>
    <submittedName>
        <fullName evidence="4">Uncharacterized protein</fullName>
    </submittedName>
</protein>
<reference evidence="4" key="1">
    <citation type="submission" date="2023-07" db="EMBL/GenBank/DDBJ databases">
        <authorList>
            <consortium name="CYATHOMIX"/>
        </authorList>
    </citation>
    <scope>NUCLEOTIDE SEQUENCE</scope>
    <source>
        <strain evidence="4">N/A</strain>
    </source>
</reference>
<dbReference type="AlphaFoldDB" id="A0AA36DQV6"/>
<dbReference type="GO" id="GO:0009267">
    <property type="term" value="P:cellular response to starvation"/>
    <property type="evidence" value="ECO:0007669"/>
    <property type="project" value="TreeGrafter"/>
</dbReference>
<dbReference type="GO" id="GO:0005764">
    <property type="term" value="C:lysosome"/>
    <property type="evidence" value="ECO:0007669"/>
    <property type="project" value="TreeGrafter"/>
</dbReference>
<evidence type="ECO:0000313" key="5">
    <source>
        <dbReference type="Proteomes" id="UP001176961"/>
    </source>
</evidence>
<dbReference type="PANTHER" id="PTHR11259:SF1">
    <property type="entry name" value="RAS-RELATED GTP-BINDING PROTEIN"/>
    <property type="match status" value="1"/>
</dbReference>
<dbReference type="Pfam" id="PF04670">
    <property type="entry name" value="Gtr1_RagA"/>
    <property type="match status" value="1"/>
</dbReference>
<evidence type="ECO:0000256" key="1">
    <source>
        <dbReference type="ARBA" id="ARBA00022741"/>
    </source>
</evidence>
<dbReference type="GO" id="GO:0003924">
    <property type="term" value="F:GTPase activity"/>
    <property type="evidence" value="ECO:0007669"/>
    <property type="project" value="TreeGrafter"/>
</dbReference>
<name>A0AA36DQV6_CYLNA</name>
<keyword evidence="2 3" id="KW-0342">GTP-binding</keyword>
<proteinExistence type="inferred from homology"/>